<dbReference type="PDBsum" id="3IJ3"/>
<reference evidence="7 8" key="1">
    <citation type="journal article" date="2003" name="Proc. Natl. Acad. Sci. U.S.A.">
        <title>Complete genome sequence of the Q-fever pathogen, Coxiella burnetii.</title>
        <authorList>
            <person name="Seshadri R."/>
            <person name="Paulsen I.T."/>
            <person name="Eisen J.A."/>
            <person name="Read T.D."/>
            <person name="Nelson K.E."/>
            <person name="Nelson W.C."/>
            <person name="Ward N.L."/>
            <person name="Tettelin H."/>
            <person name="Davidsen T.M."/>
            <person name="Beanan M.J."/>
            <person name="Deboy R.T."/>
            <person name="Daugherty S.C."/>
            <person name="Brinkac L.M."/>
            <person name="Madupu R."/>
            <person name="Dodson R.J."/>
            <person name="Khouri H.M."/>
            <person name="Lee K.H."/>
            <person name="Carty H.A."/>
            <person name="Scanlan D."/>
            <person name="Heinzen R.A."/>
            <person name="Thompson H.A."/>
            <person name="Samuel J.E."/>
            <person name="Fraser C.M."/>
            <person name="Heidelberg J.F."/>
        </authorList>
    </citation>
    <scope>NUCLEOTIDE SEQUENCE [LARGE SCALE GENOMIC DNA]</scope>
    <source>
        <strain evidence="8">RSA 493 / Nine Mile phase I</strain>
    </source>
</reference>
<evidence type="ECO:0000256" key="5">
    <source>
        <dbReference type="ARBA" id="ARBA00023211"/>
    </source>
</evidence>
<dbReference type="CDD" id="cd00433">
    <property type="entry name" value="Peptidase_M17"/>
    <property type="match status" value="1"/>
</dbReference>
<evidence type="ECO:0000259" key="6">
    <source>
        <dbReference type="PROSITE" id="PS00631"/>
    </source>
</evidence>
<evidence type="ECO:0000256" key="3">
    <source>
        <dbReference type="ARBA" id="ARBA00022670"/>
    </source>
</evidence>
<dbReference type="GO" id="GO:0008233">
    <property type="term" value="F:peptidase activity"/>
    <property type="evidence" value="ECO:0000318"/>
    <property type="project" value="GO_Central"/>
</dbReference>
<dbReference type="GO" id="GO:0070006">
    <property type="term" value="F:metalloaminopeptidase activity"/>
    <property type="evidence" value="ECO:0007669"/>
    <property type="project" value="InterPro"/>
</dbReference>
<dbReference type="DNASU" id="1208457"/>
<keyword evidence="2 7" id="KW-0031">Aminopeptidase</keyword>
<dbReference type="GO" id="GO:0006508">
    <property type="term" value="P:proteolysis"/>
    <property type="evidence" value="ECO:0000318"/>
    <property type="project" value="GO_Central"/>
</dbReference>
<comment type="similarity">
    <text evidence="1">Belongs to the peptidase M17 family.</text>
</comment>
<dbReference type="GO" id="GO:0005737">
    <property type="term" value="C:cytoplasm"/>
    <property type="evidence" value="ECO:0000318"/>
    <property type="project" value="GO_Central"/>
</dbReference>
<dbReference type="PROSITE" id="PS00631">
    <property type="entry name" value="CYTOSOL_AP"/>
    <property type="match status" value="1"/>
</dbReference>
<dbReference type="PATRIC" id="fig|227377.7.peg.565"/>
<dbReference type="SMR" id="Q83DX0"/>
<dbReference type="GO" id="GO:0030145">
    <property type="term" value="F:manganese ion binding"/>
    <property type="evidence" value="ECO:0007669"/>
    <property type="project" value="InterPro"/>
</dbReference>
<dbReference type="InterPro" id="IPR011356">
    <property type="entry name" value="Leucine_aapep/pepB"/>
</dbReference>
<dbReference type="GeneID" id="1208457"/>
<dbReference type="AlphaFoldDB" id="Q83DX0"/>
<dbReference type="EvolutionaryTrace" id="Q83DX0"/>
<dbReference type="Gene3D" id="3.40.630.10">
    <property type="entry name" value="Zn peptidases"/>
    <property type="match status" value="1"/>
</dbReference>
<sequence>MADCYLTEKKKNFIPIQPMMPDELPDWLDTQDARTQQWVKASGFVGLAGTICSIPESTGALQRVLLGVSDYEYSWDFGGLSKVLPPGAFQLNRDDFEDDEYYERALLAFGLGSYQFNAYRKRSPYLAKLFLPQAHRKRVTDWLTTIYLIRDLINTPAEDMGPSELAQAVKHVAKEFEAKVKIIESKDLETEFPAIYAVGRAGSRPPLLIDLKWGDIKAPKVTLVGKGVCFDSGGLDIKTPGGMLLMKKDMGGAAHALGLARMIMLQQLPVRLRLLIPAVENAIGSRSYRPGDVVQTRARKTIEITNTDAEGRVVLADALAEAVKEDPDLIIDFSTLTGAARIALGPNLPALFANQDSLAQALIDASLKTDDPLWRLPLFQPYRNYLKSEVADLTNSSQNRMAGAITAALFLQHFVSDQIPWAHFDIFAWNLEDLPGRPIGGEAMALRAVFHYLEQQYR</sequence>
<dbReference type="RefSeq" id="WP_010957670.1">
    <property type="nucleotide sequence ID" value="NC_002971.4"/>
</dbReference>
<evidence type="ECO:0007829" key="9">
    <source>
        <dbReference type="PDB" id="3IJ3"/>
    </source>
</evidence>
<dbReference type="InterPro" id="IPR043472">
    <property type="entry name" value="Macro_dom-like"/>
</dbReference>
<dbReference type="PANTHER" id="PTHR11963:SF20">
    <property type="entry name" value="PEPTIDASE B"/>
    <property type="match status" value="1"/>
</dbReference>
<name>Q83DX0_COXBU</name>
<dbReference type="STRING" id="227377.CBU_0572"/>
<evidence type="ECO:0000256" key="1">
    <source>
        <dbReference type="ARBA" id="ARBA00009528"/>
    </source>
</evidence>
<proteinExistence type="evidence at protein level"/>
<dbReference type="InterPro" id="IPR000819">
    <property type="entry name" value="Peptidase_M17_C"/>
</dbReference>
<keyword evidence="8" id="KW-1185">Reference proteome</keyword>
<evidence type="ECO:0000313" key="7">
    <source>
        <dbReference type="EMBL" id="AAO90116.1"/>
    </source>
</evidence>
<gene>
    <name evidence="7" type="ordered locus">CBU_0572</name>
</gene>
<dbReference type="KEGG" id="cbu:CBU_0572"/>
<dbReference type="Gene3D" id="3.40.220.10">
    <property type="entry name" value="Leucine Aminopeptidase, subunit E, domain 1"/>
    <property type="match status" value="1"/>
</dbReference>
<dbReference type="EMBL" id="AE016828">
    <property type="protein sequence ID" value="AAO90116.1"/>
    <property type="molecule type" value="Genomic_DNA"/>
</dbReference>
<dbReference type="eggNOG" id="COG0260">
    <property type="taxonomic scope" value="Bacteria"/>
</dbReference>
<dbReference type="Pfam" id="PF00883">
    <property type="entry name" value="Peptidase_M17"/>
    <property type="match status" value="1"/>
</dbReference>
<protein>
    <submittedName>
        <fullName evidence="7">Cytosol aminopeptidase</fullName>
        <ecNumber evidence="7">3.4.11.1</ecNumber>
    </submittedName>
</protein>
<dbReference type="HOGENOM" id="CLU_013734_2_1_6"/>
<feature type="domain" description="Cytosol aminopeptidase" evidence="6">
    <location>
        <begin position="306"/>
        <end position="313"/>
    </location>
</feature>
<dbReference type="PDB" id="3IJ3">
    <property type="method" value="X-ray"/>
    <property type="resolution" value="1.80 A"/>
    <property type="chains" value="A=1-458"/>
</dbReference>
<dbReference type="PANTHER" id="PTHR11963">
    <property type="entry name" value="LEUCINE AMINOPEPTIDASE-RELATED"/>
    <property type="match status" value="1"/>
</dbReference>
<evidence type="ECO:0000256" key="4">
    <source>
        <dbReference type="ARBA" id="ARBA00022801"/>
    </source>
</evidence>
<organism evidence="7 8">
    <name type="scientific">Coxiella burnetii (strain RSA 493 / Nine Mile phase I)</name>
    <dbReference type="NCBI Taxonomy" id="227377"/>
    <lineage>
        <taxon>Bacteria</taxon>
        <taxon>Pseudomonadati</taxon>
        <taxon>Pseudomonadota</taxon>
        <taxon>Gammaproteobacteria</taxon>
        <taxon>Legionellales</taxon>
        <taxon>Coxiellaceae</taxon>
        <taxon>Coxiella</taxon>
    </lineage>
</organism>
<keyword evidence="3" id="KW-0645">Protease</keyword>
<dbReference type="EC" id="3.4.11.1" evidence="7"/>
<dbReference type="Proteomes" id="UP000002671">
    <property type="component" value="Chromosome"/>
</dbReference>
<accession>Q83DX0</accession>
<dbReference type="Pfam" id="PF21337">
    <property type="entry name" value="Peptidase_M17_N_1"/>
    <property type="match status" value="1"/>
</dbReference>
<dbReference type="PRINTS" id="PR00481">
    <property type="entry name" value="LAMNOPPTDASE"/>
</dbReference>
<keyword evidence="5" id="KW-0464">Manganese</keyword>
<dbReference type="OrthoDB" id="9809354at2"/>
<dbReference type="InterPro" id="IPR048816">
    <property type="entry name" value="Peptidase_M17_N_1"/>
</dbReference>
<keyword evidence="9" id="KW-0002">3D-structure</keyword>
<dbReference type="EnsemblBacteria" id="AAO90116">
    <property type="protein sequence ID" value="AAO90116"/>
    <property type="gene ID" value="CBU_0572"/>
</dbReference>
<reference evidence="7 8" key="2">
    <citation type="journal article" date="2009" name="Infect. Immun.">
        <title>Comparative genomics reveal extensive transposon-mediated genomic plasticity and diversity among potential effector proteins within the genus Coxiella.</title>
        <authorList>
            <person name="Beare P.A."/>
            <person name="Unsworth N."/>
            <person name="Andoh M."/>
            <person name="Voth D.E."/>
            <person name="Omsland A."/>
            <person name="Gilk S.D."/>
            <person name="Williams K.P."/>
            <person name="Sobral B.W."/>
            <person name="Kupko J.J.III."/>
            <person name="Porcella S.F."/>
            <person name="Samuel J.E."/>
            <person name="Heinzen R.A."/>
        </authorList>
    </citation>
    <scope>NUCLEOTIDE SEQUENCE [LARGE SCALE GENOMIC DNA]</scope>
    <source>
        <strain evidence="8">RSA 493 / Nine Mile phase I</strain>
    </source>
</reference>
<reference evidence="9" key="3">
    <citation type="submission" date="2009-08" db="PDB data bank">
        <title>1.8 Angstrom Resolution Crystal Structure of Cytosol Aminopeptidase from Coxiella burnetii.</title>
        <authorList>
            <consortium name="Center for Structural Genomics of Infectious Diseases (CSGID)"/>
            <person name="Minasov G."/>
            <person name="Halavaty A."/>
            <person name="Shuvalova L."/>
            <person name="Dubrovska I."/>
            <person name="Winsor J."/>
            <person name="Papazisi L."/>
            <person name="Anderson W.F."/>
        </authorList>
    </citation>
    <scope>X-RAY CRYSTALLOGRAPHY (1.80 ANGSTROMS)</scope>
</reference>
<evidence type="ECO:0000313" key="8">
    <source>
        <dbReference type="Proteomes" id="UP000002671"/>
    </source>
</evidence>
<keyword evidence="4 7" id="KW-0378">Hydrolase</keyword>
<dbReference type="SUPFAM" id="SSF53187">
    <property type="entry name" value="Zn-dependent exopeptidases"/>
    <property type="match status" value="1"/>
</dbReference>
<evidence type="ECO:0000256" key="2">
    <source>
        <dbReference type="ARBA" id="ARBA00022438"/>
    </source>
</evidence>
<dbReference type="RefSeq" id="NP_819602.1">
    <property type="nucleotide sequence ID" value="NC_002971.4"/>
</dbReference>